<proteinExistence type="predicted"/>
<accession>A0A1G7P3D9</accession>
<sequence length="61" mass="7076">MADWNREVQDATDRAEAELQRLIRYLNDEVVPEVRQQGSSALRKAAEGLHKLAEKVDDRKR</sequence>
<dbReference type="OrthoDB" id="123046at2"/>
<organism evidence="1 2">
    <name type="scientific">Terriglobus roseus</name>
    <dbReference type="NCBI Taxonomy" id="392734"/>
    <lineage>
        <taxon>Bacteria</taxon>
        <taxon>Pseudomonadati</taxon>
        <taxon>Acidobacteriota</taxon>
        <taxon>Terriglobia</taxon>
        <taxon>Terriglobales</taxon>
        <taxon>Acidobacteriaceae</taxon>
        <taxon>Terriglobus</taxon>
    </lineage>
</organism>
<evidence type="ECO:0000313" key="2">
    <source>
        <dbReference type="Proteomes" id="UP000182427"/>
    </source>
</evidence>
<dbReference type="Proteomes" id="UP000182427">
    <property type="component" value="Chromosome I"/>
</dbReference>
<keyword evidence="2" id="KW-1185">Reference proteome</keyword>
<evidence type="ECO:0000313" key="1">
    <source>
        <dbReference type="EMBL" id="SDF80751.1"/>
    </source>
</evidence>
<reference evidence="1 2" key="1">
    <citation type="submission" date="2016-10" db="EMBL/GenBank/DDBJ databases">
        <authorList>
            <person name="de Groot N.N."/>
        </authorList>
    </citation>
    <scope>NUCLEOTIDE SEQUENCE [LARGE SCALE GENOMIC DNA]</scope>
    <source>
        <strain evidence="1 2">GAS232</strain>
    </source>
</reference>
<protein>
    <submittedName>
        <fullName evidence="1">Uncharacterized protein</fullName>
    </submittedName>
</protein>
<dbReference type="AlphaFoldDB" id="A0A1G7P3D9"/>
<dbReference type="EMBL" id="LT629690">
    <property type="protein sequence ID" value="SDF80751.1"/>
    <property type="molecule type" value="Genomic_DNA"/>
</dbReference>
<dbReference type="RefSeq" id="WP_083346182.1">
    <property type="nucleotide sequence ID" value="NZ_LT629690.1"/>
</dbReference>
<name>A0A1G7P3D9_9BACT</name>
<gene>
    <name evidence="1" type="ORF">SAMN05444167_3372</name>
</gene>